<accession>A0A6J6WGW9</accession>
<dbReference type="GO" id="GO:0008855">
    <property type="term" value="F:exodeoxyribonuclease VII activity"/>
    <property type="evidence" value="ECO:0007669"/>
    <property type="project" value="InterPro"/>
</dbReference>
<dbReference type="Pfam" id="PF02601">
    <property type="entry name" value="Exonuc_VII_L"/>
    <property type="match status" value="1"/>
</dbReference>
<gene>
    <name evidence="7" type="ORF">UFOPK2975_00006</name>
</gene>
<keyword evidence="4" id="KW-0269">Exonuclease</keyword>
<dbReference type="InterPro" id="IPR025824">
    <property type="entry name" value="OB-fold_nuc-bd_dom"/>
</dbReference>
<organism evidence="7">
    <name type="scientific">freshwater metagenome</name>
    <dbReference type="NCBI Taxonomy" id="449393"/>
    <lineage>
        <taxon>unclassified sequences</taxon>
        <taxon>metagenomes</taxon>
        <taxon>ecological metagenomes</taxon>
    </lineage>
</organism>
<name>A0A6J6WGW9_9ZZZZ</name>
<keyword evidence="2" id="KW-0540">Nuclease</keyword>
<protein>
    <submittedName>
        <fullName evidence="7">Unannotated protein</fullName>
    </submittedName>
</protein>
<dbReference type="Pfam" id="PF13742">
    <property type="entry name" value="tRNA_anti_2"/>
    <property type="match status" value="1"/>
</dbReference>
<dbReference type="InterPro" id="IPR003753">
    <property type="entry name" value="Exonuc_VII_L"/>
</dbReference>
<keyword evidence="3" id="KW-0378">Hydrolase</keyword>
<evidence type="ECO:0000256" key="4">
    <source>
        <dbReference type="ARBA" id="ARBA00022839"/>
    </source>
</evidence>
<evidence type="ECO:0000259" key="5">
    <source>
        <dbReference type="Pfam" id="PF02601"/>
    </source>
</evidence>
<evidence type="ECO:0000256" key="1">
    <source>
        <dbReference type="ARBA" id="ARBA00022490"/>
    </source>
</evidence>
<dbReference type="InterPro" id="IPR020579">
    <property type="entry name" value="Exonuc_VII_lsu_C"/>
</dbReference>
<dbReference type="PANTHER" id="PTHR30008">
    <property type="entry name" value="EXODEOXYRIBONUCLEASE 7 LARGE SUBUNIT"/>
    <property type="match status" value="1"/>
</dbReference>
<proteinExistence type="predicted"/>
<sequence>MHPRYGLEVTLLPEEDPTLSVSQFIDVVNGVLKNAFGAGVWVQGEIEGFNGRGKHTYFNIVERSGDKKASLNVAVWEFSLKKMKPLLDQHRLTLADGIKVRLFGVGDIYPERGSFSFKASNIDPRFTLGDLAGQRDEIVQRLKKNDLYDANRRVGLPVVPLRIALITSVGSAAHADTLHELENSGIGFEIFVHDVRVQGDAAVPTIVDAIARMGRRDDIDIVMLVRGGGSKVDLLAFDSEEISAAIGKCAKPVFTGIGHEIDFSIADEVAYRAFKTPTACAAGVVEVVQEFVQATEQAWADIASNASELLQAAEHNLSETAIGVKNLVTTALARSLSNLDVKADRVRRRPAEVLGIATMTVKAIADRVRLLDPVNTMARGWSITRNDKGEVVRSVKTLSVGQQLVTSFADGSAMSAIESIEKEGK</sequence>
<dbReference type="GO" id="GO:0003676">
    <property type="term" value="F:nucleic acid binding"/>
    <property type="evidence" value="ECO:0007669"/>
    <property type="project" value="InterPro"/>
</dbReference>
<dbReference type="AlphaFoldDB" id="A0A6J6WGW9"/>
<feature type="domain" description="Exonuclease VII large subunit C-terminal" evidence="5">
    <location>
        <begin position="147"/>
        <end position="348"/>
    </location>
</feature>
<dbReference type="GO" id="GO:0006308">
    <property type="term" value="P:DNA catabolic process"/>
    <property type="evidence" value="ECO:0007669"/>
    <property type="project" value="InterPro"/>
</dbReference>
<feature type="domain" description="OB-fold nucleic acid binding" evidence="6">
    <location>
        <begin position="19"/>
        <end position="122"/>
    </location>
</feature>
<evidence type="ECO:0000313" key="7">
    <source>
        <dbReference type="EMBL" id="CAB4782746.1"/>
    </source>
</evidence>
<evidence type="ECO:0000256" key="2">
    <source>
        <dbReference type="ARBA" id="ARBA00022722"/>
    </source>
</evidence>
<dbReference type="NCBIfam" id="TIGR00237">
    <property type="entry name" value="xseA"/>
    <property type="match status" value="1"/>
</dbReference>
<dbReference type="GO" id="GO:0009318">
    <property type="term" value="C:exodeoxyribonuclease VII complex"/>
    <property type="evidence" value="ECO:0007669"/>
    <property type="project" value="InterPro"/>
</dbReference>
<dbReference type="PANTHER" id="PTHR30008:SF0">
    <property type="entry name" value="EXODEOXYRIBONUCLEASE 7 LARGE SUBUNIT"/>
    <property type="match status" value="1"/>
</dbReference>
<evidence type="ECO:0000259" key="6">
    <source>
        <dbReference type="Pfam" id="PF13742"/>
    </source>
</evidence>
<dbReference type="CDD" id="cd04489">
    <property type="entry name" value="ExoVII_LU_OBF"/>
    <property type="match status" value="1"/>
</dbReference>
<reference evidence="7" key="1">
    <citation type="submission" date="2020-05" db="EMBL/GenBank/DDBJ databases">
        <authorList>
            <person name="Chiriac C."/>
            <person name="Salcher M."/>
            <person name="Ghai R."/>
            <person name="Kavagutti S V."/>
        </authorList>
    </citation>
    <scope>NUCLEOTIDE SEQUENCE</scope>
</reference>
<dbReference type="EMBL" id="CAFAAG010000001">
    <property type="protein sequence ID" value="CAB4782746.1"/>
    <property type="molecule type" value="Genomic_DNA"/>
</dbReference>
<evidence type="ECO:0000256" key="3">
    <source>
        <dbReference type="ARBA" id="ARBA00022801"/>
    </source>
</evidence>
<keyword evidence="1" id="KW-0963">Cytoplasm</keyword>